<sequence>MDILKHLLFPGTALGALIHHLFNPTASQGLGGQGSSVACPKPRADKSKNADLHAGKAKRTIEIAAPTPPSTRPTRFQLFVKSSNPPPWTANYRLEAGRGCGCWAWRSVKVRRRDPGSRAVADARHSGRRRGESQRGDPTAPPGTCSLGAFSVRPRPAPPRPAPPRTLAEGPSAERQLRPLAALAAAAGGGVCVSDAAKLESRRPSWLLLSRQGGAARETSGCCPAASGSRRGRGEAAATSKRGGRYGAGSVCGSGRGRGGAGSGLQVQRGGAAVRRKAVLAAFLRLVSVAERRMVSP</sequence>
<feature type="region of interest" description="Disordered" evidence="1">
    <location>
        <begin position="29"/>
        <end position="55"/>
    </location>
</feature>
<reference evidence="3" key="1">
    <citation type="submission" date="2025-08" db="UniProtKB">
        <authorList>
            <consortium name="RefSeq"/>
        </authorList>
    </citation>
    <scope>IDENTIFICATION</scope>
</reference>
<protein>
    <submittedName>
        <fullName evidence="3">Uncharacterized protein LOC101370258</fullName>
    </submittedName>
</protein>
<feature type="compositionally biased region" description="Basic and acidic residues" evidence="1">
    <location>
        <begin position="42"/>
        <end position="54"/>
    </location>
</feature>
<evidence type="ECO:0000313" key="3">
    <source>
        <dbReference type="RefSeq" id="XP_004392033.1"/>
    </source>
</evidence>
<feature type="compositionally biased region" description="Basic and acidic residues" evidence="1">
    <location>
        <begin position="113"/>
        <end position="135"/>
    </location>
</feature>
<keyword evidence="2" id="KW-1185">Reference proteome</keyword>
<evidence type="ECO:0000313" key="2">
    <source>
        <dbReference type="Proteomes" id="UP000245340"/>
    </source>
</evidence>
<name>A0A9B0G3E2_ODORO</name>
<evidence type="ECO:0000256" key="1">
    <source>
        <dbReference type="SAM" id="MobiDB-lite"/>
    </source>
</evidence>
<feature type="region of interest" description="Disordered" evidence="1">
    <location>
        <begin position="113"/>
        <end position="173"/>
    </location>
</feature>
<proteinExistence type="predicted"/>
<accession>A0A9B0G3E2</accession>
<feature type="region of interest" description="Disordered" evidence="1">
    <location>
        <begin position="218"/>
        <end position="245"/>
    </location>
</feature>
<dbReference type="Proteomes" id="UP000245340">
    <property type="component" value="Unplaced"/>
</dbReference>
<feature type="compositionally biased region" description="Pro residues" evidence="1">
    <location>
        <begin position="155"/>
        <end position="164"/>
    </location>
</feature>
<organism evidence="2 3">
    <name type="scientific">Odobenus rosmarus divergens</name>
    <name type="common">Pacific walrus</name>
    <dbReference type="NCBI Taxonomy" id="9708"/>
    <lineage>
        <taxon>Eukaryota</taxon>
        <taxon>Metazoa</taxon>
        <taxon>Chordata</taxon>
        <taxon>Craniata</taxon>
        <taxon>Vertebrata</taxon>
        <taxon>Euteleostomi</taxon>
        <taxon>Mammalia</taxon>
        <taxon>Eutheria</taxon>
        <taxon>Laurasiatheria</taxon>
        <taxon>Carnivora</taxon>
        <taxon>Caniformia</taxon>
        <taxon>Pinnipedia</taxon>
        <taxon>Odobenidae</taxon>
        <taxon>Odobenus</taxon>
    </lineage>
</organism>
<dbReference type="RefSeq" id="XP_004392033.1">
    <property type="nucleotide sequence ID" value="XM_004391976.1"/>
</dbReference>
<dbReference type="AlphaFoldDB" id="A0A9B0G3E2"/>
<gene>
    <name evidence="3" type="primary">LOC101370258</name>
</gene>